<dbReference type="PANTHER" id="PTHR46339:SF15">
    <property type="entry name" value="CC DOMAIN-CONTAINING PROTEIN"/>
    <property type="match status" value="1"/>
</dbReference>
<sequence>MQAPHPIFSSFSCQPSKKNGWLCCSIRGAQAQFTCPLPGQQPVRSVDGGSQFCTKPGQRGDCPQRALCLSSGNPPNLYICCYSAAFQVTPICPNNGVPQPAPFGENYKSCSITSLDDCDSGFSCVRSANDYSVRLCCTAGQQQQQQPICPRQGVLLTERGRPVYCTMSLPLSCPKEYSCQQALGSLATFVCCSTTSSTQACPAPYSPAIDGEGNQIYCSPSSLTDCPGGSSCMESTQDTSLHLCCRKDEVPRVCPKNQNALLTSTGSVQFCNAPGLPCTQQGYTCQWSAPLSQYVCCGREPVPAYCADGRSTYEQISGETYSCNPLVFPSSCPVGYECDLSTVSGISVCCATEVVTTTTLAPILPPITEPEPSHGLQCPDGWNPYRNDLGFQPRSCSGVLDLSCPIGYTCAPSAVVGNHVCCRLATSMRCLTGDTFLSNTFPRLCNRFRPNECPRGYTCQQSSHPTISICCGTGLSVDRPLCPNGREPALLNGYVRSCPGEGSSDGCPNGHTCQRATNGLLVCCSSSFSRTNIKPLSTEICPESRQPVFSAGTNDIVYCDQTAFICADRKACLPKPKSDRFVCCSEVPKCVDSVAEVGFGGKLKKCASSMECSPGNLCKPSDVDGVHLCCSSGAIPAGEVLSSPSKVTIASVDNEDWVVIEG</sequence>
<keyword evidence="4" id="KW-1185">Reference proteome</keyword>
<dbReference type="Pfam" id="PF14625">
    <property type="entry name" value="Lustrin_cystein"/>
    <property type="match status" value="8"/>
</dbReference>
<organism evidence="3 4">
    <name type="scientific">Ancylostoma ceylanicum</name>
    <dbReference type="NCBI Taxonomy" id="53326"/>
    <lineage>
        <taxon>Eukaryota</taxon>
        <taxon>Metazoa</taxon>
        <taxon>Ecdysozoa</taxon>
        <taxon>Nematoda</taxon>
        <taxon>Chromadorea</taxon>
        <taxon>Rhabditida</taxon>
        <taxon>Rhabditina</taxon>
        <taxon>Rhabditomorpha</taxon>
        <taxon>Strongyloidea</taxon>
        <taxon>Ancylostomatidae</taxon>
        <taxon>Ancylostomatinae</taxon>
        <taxon>Ancylostoma</taxon>
    </lineage>
</organism>
<dbReference type="InterPro" id="IPR000571">
    <property type="entry name" value="Znf_CCCH"/>
</dbReference>
<dbReference type="InterPro" id="IPR053014">
    <property type="entry name" value="Cuticle_assoc_divergent"/>
</dbReference>
<feature type="zinc finger region" description="C3H1-type" evidence="1">
    <location>
        <begin position="439"/>
        <end position="467"/>
    </location>
</feature>
<dbReference type="Proteomes" id="UP000024635">
    <property type="component" value="Unassembled WGS sequence"/>
</dbReference>
<dbReference type="SMART" id="SM00289">
    <property type="entry name" value="WR1"/>
    <property type="match status" value="11"/>
</dbReference>
<protein>
    <recommendedName>
        <fullName evidence="2">C3H1-type domain-containing protein</fullName>
    </recommendedName>
</protein>
<feature type="domain" description="C3H1-type" evidence="2">
    <location>
        <begin position="439"/>
        <end position="467"/>
    </location>
</feature>
<keyword evidence="1" id="KW-0863">Zinc-finger</keyword>
<dbReference type="PROSITE" id="PS50103">
    <property type="entry name" value="ZF_C3H1"/>
    <property type="match status" value="1"/>
</dbReference>
<proteinExistence type="predicted"/>
<dbReference type="EMBL" id="JARK01001485">
    <property type="protein sequence ID" value="EYB96506.1"/>
    <property type="molecule type" value="Genomic_DNA"/>
</dbReference>
<reference evidence="4" key="1">
    <citation type="journal article" date="2015" name="Nat. Genet.">
        <title>The genome and transcriptome of the zoonotic hookworm Ancylostoma ceylanicum identify infection-specific gene families.</title>
        <authorList>
            <person name="Schwarz E.M."/>
            <person name="Hu Y."/>
            <person name="Antoshechkin I."/>
            <person name="Miller M.M."/>
            <person name="Sternberg P.W."/>
            <person name="Aroian R.V."/>
        </authorList>
    </citation>
    <scope>NUCLEOTIDE SEQUENCE</scope>
    <source>
        <strain evidence="4">HY135</strain>
    </source>
</reference>
<evidence type="ECO:0000256" key="1">
    <source>
        <dbReference type="PROSITE-ProRule" id="PRU00723"/>
    </source>
</evidence>
<dbReference type="GO" id="GO:0008270">
    <property type="term" value="F:zinc ion binding"/>
    <property type="evidence" value="ECO:0007669"/>
    <property type="project" value="UniProtKB-KW"/>
</dbReference>
<comment type="caution">
    <text evidence="3">The sequence shown here is derived from an EMBL/GenBank/DDBJ whole genome shotgun (WGS) entry which is preliminary data.</text>
</comment>
<dbReference type="PANTHER" id="PTHR46339">
    <property type="entry name" value="PROTEIN CBG15282-RELATED"/>
    <property type="match status" value="1"/>
</dbReference>
<evidence type="ECO:0000313" key="3">
    <source>
        <dbReference type="EMBL" id="EYB96506.1"/>
    </source>
</evidence>
<dbReference type="InterPro" id="IPR028150">
    <property type="entry name" value="Lustrin_cystein"/>
</dbReference>
<dbReference type="OrthoDB" id="5776602at2759"/>
<gene>
    <name evidence="3" type="primary">Acey_s0149.g2679</name>
    <name evidence="3" type="synonym">Acey-K01C8.2</name>
    <name evidence="3" type="ORF">Y032_0149g2679</name>
</gene>
<evidence type="ECO:0000259" key="2">
    <source>
        <dbReference type="PROSITE" id="PS50103"/>
    </source>
</evidence>
<keyword evidence="1" id="KW-0862">Zinc</keyword>
<name>A0A016T1I6_9BILA</name>
<keyword evidence="1" id="KW-0479">Metal-binding</keyword>
<dbReference type="InterPro" id="IPR006150">
    <property type="entry name" value="Cys_repeat_1"/>
</dbReference>
<accession>A0A016T1I6</accession>
<dbReference type="AlphaFoldDB" id="A0A016T1I6"/>
<evidence type="ECO:0000313" key="4">
    <source>
        <dbReference type="Proteomes" id="UP000024635"/>
    </source>
</evidence>